<comment type="caution">
    <text evidence="1">The sequence shown here is derived from an EMBL/GenBank/DDBJ whole genome shotgun (WGS) entry which is preliminary data.</text>
</comment>
<name>A0A4R0JV00_9ACTN</name>
<accession>A0A4R0JV00</accession>
<reference evidence="1 2" key="1">
    <citation type="submission" date="2019-02" db="EMBL/GenBank/DDBJ databases">
        <title>Kribbella capetownensis sp. nov. and Kribbella speibonae sp. nov., isolated from soil.</title>
        <authorList>
            <person name="Curtis S.M."/>
            <person name="Norton I."/>
            <person name="Everest G.J."/>
            <person name="Meyers P.R."/>
        </authorList>
    </citation>
    <scope>NUCLEOTIDE SEQUENCE [LARGE SCALE GENOMIC DNA]</scope>
    <source>
        <strain evidence="1 2">NRRL B-24813</strain>
    </source>
</reference>
<dbReference type="AlphaFoldDB" id="A0A4R0JV00"/>
<dbReference type="RefSeq" id="WP_131365985.1">
    <property type="nucleotide sequence ID" value="NZ_SJKB01000024.1"/>
</dbReference>
<dbReference type="Pfam" id="PF19888">
    <property type="entry name" value="DUF6361"/>
    <property type="match status" value="1"/>
</dbReference>
<dbReference type="EMBL" id="SJKB01000024">
    <property type="protein sequence ID" value="TCC50490.1"/>
    <property type="molecule type" value="Genomic_DNA"/>
</dbReference>
<organism evidence="1 2">
    <name type="scientific">Kribbella pittospori</name>
    <dbReference type="NCBI Taxonomy" id="722689"/>
    <lineage>
        <taxon>Bacteria</taxon>
        <taxon>Bacillati</taxon>
        <taxon>Actinomycetota</taxon>
        <taxon>Actinomycetes</taxon>
        <taxon>Propionibacteriales</taxon>
        <taxon>Kribbellaceae</taxon>
        <taxon>Kribbella</taxon>
    </lineage>
</organism>
<dbReference type="OrthoDB" id="1825624at2"/>
<dbReference type="Proteomes" id="UP000291144">
    <property type="component" value="Unassembled WGS sequence"/>
</dbReference>
<sequence length="424" mass="47866">MTSRVAWMSFDAEQQRRVQLMMAALANQGTVDELGLGPARDLIAGVFHPGLSVLHTRAKYLLFLPQIYRSLPSSGSPEALLHSGRRGEGRLAAQLAEHYRNDRDAGRGIIGRNTREHAKQPASVAYWPLLRNLGILRGSGSVTQYCRDLAEAYELRTARSALHSEDEPVDGPDHRWVELPQAGQFTGFRLSVDQAQWLRQRFLDRERHVPSDQRSLVAYLLDPGRHTWITGVPQVWDHPESRRFPAPAALAMGLGRDLDQLVHGVRILYNYLCAQRRPDHGDARDQQLETYADALREWREEAPTALLDSERLSELNSWVAARLEAGGGLARTRWEQTYRFLRAWRGLANSSDDLLASADAARLITNRENAMKPGRAKLTHTDRLRAWQGDSGYLRFDYNWQVANRLLSDIHDGLGTATVAFGVR</sequence>
<keyword evidence="2" id="KW-1185">Reference proteome</keyword>
<gene>
    <name evidence="1" type="ORF">E0H73_41210</name>
</gene>
<dbReference type="InterPro" id="IPR045941">
    <property type="entry name" value="DUF6361"/>
</dbReference>
<evidence type="ECO:0000313" key="2">
    <source>
        <dbReference type="Proteomes" id="UP000291144"/>
    </source>
</evidence>
<protein>
    <submittedName>
        <fullName evidence="1">Uncharacterized protein</fullName>
    </submittedName>
</protein>
<proteinExistence type="predicted"/>
<evidence type="ECO:0000313" key="1">
    <source>
        <dbReference type="EMBL" id="TCC50490.1"/>
    </source>
</evidence>